<keyword evidence="1" id="KW-0812">Transmembrane</keyword>
<dbReference type="RefSeq" id="WP_097610831.1">
    <property type="nucleotide sequence ID" value="NZ_NWSV01000002.1"/>
</dbReference>
<reference evidence="2 3" key="1">
    <citation type="submission" date="2017-09" db="EMBL/GenBank/DDBJ databases">
        <title>Comparative genomics of rhizobia isolated from Phaseolus vulgaris in China.</title>
        <authorList>
            <person name="Tong W."/>
        </authorList>
    </citation>
    <scope>NUCLEOTIDE SEQUENCE [LARGE SCALE GENOMIC DNA]</scope>
    <source>
        <strain evidence="2 3">C5</strain>
    </source>
</reference>
<name>A0A2A6JIG5_9HYPH</name>
<keyword evidence="1" id="KW-1133">Transmembrane helix</keyword>
<gene>
    <name evidence="2" type="ORF">CO666_03935</name>
</gene>
<evidence type="ECO:0000313" key="2">
    <source>
        <dbReference type="EMBL" id="PDT05759.1"/>
    </source>
</evidence>
<dbReference type="EMBL" id="NWSV01000002">
    <property type="protein sequence ID" value="PDT05759.1"/>
    <property type="molecule type" value="Genomic_DNA"/>
</dbReference>
<keyword evidence="1" id="KW-0472">Membrane</keyword>
<keyword evidence="3" id="KW-1185">Reference proteome</keyword>
<organism evidence="2 3">
    <name type="scientific">Rhizobium chutanense</name>
    <dbReference type="NCBI Taxonomy" id="2035448"/>
    <lineage>
        <taxon>Bacteria</taxon>
        <taxon>Pseudomonadati</taxon>
        <taxon>Pseudomonadota</taxon>
        <taxon>Alphaproteobacteria</taxon>
        <taxon>Hyphomicrobiales</taxon>
        <taxon>Rhizobiaceae</taxon>
        <taxon>Rhizobium/Agrobacterium group</taxon>
        <taxon>Rhizobium</taxon>
    </lineage>
</organism>
<protein>
    <recommendedName>
        <fullName evidence="4">DUF930 domain-containing protein</fullName>
    </recommendedName>
</protein>
<evidence type="ECO:0000256" key="1">
    <source>
        <dbReference type="SAM" id="Phobius"/>
    </source>
</evidence>
<dbReference type="AlphaFoldDB" id="A0A2A6JIG5"/>
<dbReference type="Proteomes" id="UP000220768">
    <property type="component" value="Unassembled WGS sequence"/>
</dbReference>
<dbReference type="InterPro" id="IPR009273">
    <property type="entry name" value="DUF930"/>
</dbReference>
<accession>A0A2A6JIG5</accession>
<feature type="transmembrane region" description="Helical" evidence="1">
    <location>
        <begin position="15"/>
        <end position="34"/>
    </location>
</feature>
<dbReference type="Pfam" id="PF06059">
    <property type="entry name" value="DUF930"/>
    <property type="match status" value="1"/>
</dbReference>
<evidence type="ECO:0000313" key="3">
    <source>
        <dbReference type="Proteomes" id="UP000220768"/>
    </source>
</evidence>
<proteinExistence type="predicted"/>
<comment type="caution">
    <text evidence="2">The sequence shown here is derived from an EMBL/GenBank/DDBJ whole genome shotgun (WGS) entry which is preliminary data.</text>
</comment>
<sequence>MELAWENREEGIERGALASFALHAVMLALLLLLLPRPEPPAPLTDEGITVDIVLEAAKPSATAQPVATPARIAPKPDVSAAAREIAPPHQEKAPAVVTSPEVASVAAVPPKPDAFVEADRLYSETVLSDPRSRRAREALRGLAGGERNLQLCDLEAMEQVRRARPDMRPDALAPYAMAAEKVRGNSVEVRGGAFRSQRKWYNIQFKCGLDAGSGKVVSFAFLLGDAIPQAEWQEHDLVADDGAADQ</sequence>
<evidence type="ECO:0008006" key="4">
    <source>
        <dbReference type="Google" id="ProtNLM"/>
    </source>
</evidence>